<dbReference type="InterPro" id="IPR042197">
    <property type="entry name" value="Apaf_helical"/>
</dbReference>
<keyword evidence="4" id="KW-0547">Nucleotide-binding</keyword>
<keyword evidence="6" id="KW-0067">ATP-binding</keyword>
<dbReference type="GO" id="GO:0043531">
    <property type="term" value="F:ADP binding"/>
    <property type="evidence" value="ECO:0007669"/>
    <property type="project" value="InterPro"/>
</dbReference>
<dbReference type="Gene3D" id="1.20.5.4130">
    <property type="match status" value="1"/>
</dbReference>
<evidence type="ECO:0000259" key="8">
    <source>
        <dbReference type="Pfam" id="PF00931"/>
    </source>
</evidence>
<dbReference type="Gramene" id="ORUFI10G03420.1">
    <property type="protein sequence ID" value="ORUFI10G03420.1"/>
    <property type="gene ID" value="ORUFI10G03420"/>
</dbReference>
<reference evidence="12" key="1">
    <citation type="submission" date="2013-06" db="EMBL/GenBank/DDBJ databases">
        <authorList>
            <person name="Zhao Q."/>
        </authorList>
    </citation>
    <scope>NUCLEOTIDE SEQUENCE</scope>
    <source>
        <strain evidence="12">cv. W1943</strain>
    </source>
</reference>
<dbReference type="SUPFAM" id="SSF52540">
    <property type="entry name" value="P-loop containing nucleoside triphosphate hydrolases"/>
    <property type="match status" value="1"/>
</dbReference>
<protein>
    <recommendedName>
        <fullName evidence="13">NB-ARC domain-containing protein</fullName>
    </recommendedName>
</protein>
<evidence type="ECO:0000256" key="1">
    <source>
        <dbReference type="ARBA" id="ARBA00008894"/>
    </source>
</evidence>
<evidence type="ECO:0000256" key="4">
    <source>
        <dbReference type="ARBA" id="ARBA00022741"/>
    </source>
</evidence>
<dbReference type="GO" id="GO:0005524">
    <property type="term" value="F:ATP binding"/>
    <property type="evidence" value="ECO:0007669"/>
    <property type="project" value="UniProtKB-KW"/>
</dbReference>
<evidence type="ECO:0000256" key="7">
    <source>
        <dbReference type="ARBA" id="ARBA00023054"/>
    </source>
</evidence>
<dbReference type="HOGENOM" id="CLU_000837_8_1_1"/>
<feature type="domain" description="Disease resistance N-terminal" evidence="9">
    <location>
        <begin position="92"/>
        <end position="167"/>
    </location>
</feature>
<accession>A0A0E0QWL7</accession>
<dbReference type="InterPro" id="IPR002182">
    <property type="entry name" value="NB-ARC"/>
</dbReference>
<evidence type="ECO:0000256" key="2">
    <source>
        <dbReference type="ARBA" id="ARBA00022614"/>
    </source>
</evidence>
<keyword evidence="12" id="KW-1185">Reference proteome</keyword>
<evidence type="ECO:0008006" key="13">
    <source>
        <dbReference type="Google" id="ProtNLM"/>
    </source>
</evidence>
<reference evidence="11" key="2">
    <citation type="submission" date="2015-06" db="UniProtKB">
        <authorList>
            <consortium name="EnsemblPlants"/>
        </authorList>
    </citation>
    <scope>IDENTIFICATION</scope>
</reference>
<organism evidence="11 12">
    <name type="scientific">Oryza rufipogon</name>
    <name type="common">Brownbeard rice</name>
    <name type="synonym">Asian wild rice</name>
    <dbReference type="NCBI Taxonomy" id="4529"/>
    <lineage>
        <taxon>Eukaryota</taxon>
        <taxon>Viridiplantae</taxon>
        <taxon>Streptophyta</taxon>
        <taxon>Embryophyta</taxon>
        <taxon>Tracheophyta</taxon>
        <taxon>Spermatophyta</taxon>
        <taxon>Magnoliopsida</taxon>
        <taxon>Liliopsida</taxon>
        <taxon>Poales</taxon>
        <taxon>Poaceae</taxon>
        <taxon>BOP clade</taxon>
        <taxon>Oryzoideae</taxon>
        <taxon>Oryzeae</taxon>
        <taxon>Oryzinae</taxon>
        <taxon>Oryza</taxon>
    </lineage>
</organism>
<dbReference type="STRING" id="4529.A0A0E0QWL7"/>
<dbReference type="InterPro" id="IPR041118">
    <property type="entry name" value="Rx_N"/>
</dbReference>
<dbReference type="InterPro" id="IPR027417">
    <property type="entry name" value="P-loop_NTPase"/>
</dbReference>
<dbReference type="GO" id="GO:0051707">
    <property type="term" value="P:response to other organism"/>
    <property type="evidence" value="ECO:0007669"/>
    <property type="project" value="UniProtKB-ARBA"/>
</dbReference>
<dbReference type="Gene3D" id="3.40.50.300">
    <property type="entry name" value="P-loop containing nucleotide triphosphate hydrolases"/>
    <property type="match status" value="1"/>
</dbReference>
<dbReference type="PRINTS" id="PR00364">
    <property type="entry name" value="DISEASERSIST"/>
</dbReference>
<dbReference type="Gene3D" id="1.10.8.430">
    <property type="entry name" value="Helical domain of apoptotic protease-activating factors"/>
    <property type="match status" value="1"/>
</dbReference>
<keyword evidence="3" id="KW-0677">Repeat</keyword>
<dbReference type="PANTHER" id="PTHR36766">
    <property type="entry name" value="PLANT BROAD-SPECTRUM MILDEW RESISTANCE PROTEIN RPW8"/>
    <property type="match status" value="1"/>
</dbReference>
<feature type="domain" description="NB-ARC" evidence="8">
    <location>
        <begin position="218"/>
        <end position="381"/>
    </location>
</feature>
<evidence type="ECO:0000259" key="10">
    <source>
        <dbReference type="Pfam" id="PF23598"/>
    </source>
</evidence>
<sequence>MAKASTVKAPWGKVVLETLEWLVRKVGDAGGGGQGILWEGSLGVGSVDVVRTIALQSHGGRVIKTMAEVLLSGFVMSILRKAALFAIEYGMNEIKSDRNVPKELGKLQSSLQSIRAVLQEAERKQSISSALKEWLHNLKDAVYDIDDILDNVSTEALKRQVDKGLATQAKSANKKDFGLTEWEVADQCSEEPERESYSFVYQPDIIGRDHVRDEIVQDILRAVEGDDDLSVLPLVGLGGMGKTALAKMVYLDQQVRERFSNMMWTCITNKFNLKRIVQDIIESATGESCKHLNMEHLQSKLRGILQNGNYFLVLDDLWTDNVNEWEELRHLLSSGARGSVIMVTTRKYTVASMVGTSEPYKMGALPFEECMKIFTRIAFRHGEEKNYPQLLKIGECIVKKCTGVPLAIKSLASLLFRMREEAKWLRVKEDDLWEIEQGDDDILPKLKLSYNALPPALKPCLSYLSIFPKGYEYYRRCIIMDDKFSAEQEFPKHIMTARKARTFASSYNHGTVSKQFLEVLFSEFLLLRVLIIAEVSIEELPDSIGNLKHLRYLDLTWNRTLKFLPNSLCKLINLQTLDLYRSDHLVKLPRDVKKLISLKYLSLTCKLKHLPETGLRGWASLTSLQLHSCSELTSLTEGIGYLTSLEMLWISDCPKLPSLPASMKNLSALREMLIDNCPELDLMHPEEAMDGLQSLRSLQIIGLPKLECLPETLSSASASLQYFLIEQCPLLRELPNFMQHLCNDTDHQRVFIKDCPAINSRWVKEDYHLSSCRSNKACSRKQPRKEY</sequence>
<dbReference type="EnsemblPlants" id="ORUFI10G03420.1">
    <property type="protein sequence ID" value="ORUFI10G03420.1"/>
    <property type="gene ID" value="ORUFI10G03420"/>
</dbReference>
<dbReference type="InterPro" id="IPR032675">
    <property type="entry name" value="LRR_dom_sf"/>
</dbReference>
<dbReference type="PANTHER" id="PTHR36766:SF57">
    <property type="entry name" value="DISEASE RESISTANCE PROTEIN RGA1"/>
    <property type="match status" value="1"/>
</dbReference>
<dbReference type="Proteomes" id="UP000008022">
    <property type="component" value="Unassembled WGS sequence"/>
</dbReference>
<dbReference type="OMA" id="EMLWISD"/>
<dbReference type="eggNOG" id="KOG4658">
    <property type="taxonomic scope" value="Eukaryota"/>
</dbReference>
<dbReference type="AlphaFoldDB" id="A0A0E0QWL7"/>
<keyword evidence="7" id="KW-0175">Coiled coil</keyword>
<evidence type="ECO:0000256" key="3">
    <source>
        <dbReference type="ARBA" id="ARBA00022737"/>
    </source>
</evidence>
<evidence type="ECO:0000313" key="11">
    <source>
        <dbReference type="EnsemblPlants" id="ORUFI10G03420.1"/>
    </source>
</evidence>
<evidence type="ECO:0000259" key="9">
    <source>
        <dbReference type="Pfam" id="PF18052"/>
    </source>
</evidence>
<evidence type="ECO:0000313" key="12">
    <source>
        <dbReference type="Proteomes" id="UP000008022"/>
    </source>
</evidence>
<evidence type="ECO:0000256" key="5">
    <source>
        <dbReference type="ARBA" id="ARBA00022821"/>
    </source>
</evidence>
<dbReference type="InterPro" id="IPR055414">
    <property type="entry name" value="LRR_R13L4/SHOC2-like"/>
</dbReference>
<dbReference type="SUPFAM" id="SSF52047">
    <property type="entry name" value="RNI-like"/>
    <property type="match status" value="1"/>
</dbReference>
<keyword evidence="5" id="KW-0611">Plant defense</keyword>
<dbReference type="GO" id="GO:0006952">
    <property type="term" value="P:defense response"/>
    <property type="evidence" value="ECO:0007669"/>
    <property type="project" value="UniProtKB-KW"/>
</dbReference>
<feature type="domain" description="Disease resistance R13L4/SHOC-2-like LRR" evidence="10">
    <location>
        <begin position="520"/>
        <end position="629"/>
    </location>
</feature>
<keyword evidence="2" id="KW-0433">Leucine-rich repeat</keyword>
<dbReference type="Pfam" id="PF18052">
    <property type="entry name" value="Rx_N"/>
    <property type="match status" value="1"/>
</dbReference>
<proteinExistence type="inferred from homology"/>
<dbReference type="Gene3D" id="3.80.10.10">
    <property type="entry name" value="Ribonuclease Inhibitor"/>
    <property type="match status" value="1"/>
</dbReference>
<comment type="similarity">
    <text evidence="1">Belongs to the disease resistance NB-LRR family.</text>
</comment>
<dbReference type="Pfam" id="PF23598">
    <property type="entry name" value="LRR_14"/>
    <property type="match status" value="1"/>
</dbReference>
<evidence type="ECO:0000256" key="6">
    <source>
        <dbReference type="ARBA" id="ARBA00022840"/>
    </source>
</evidence>
<dbReference type="Pfam" id="PF00931">
    <property type="entry name" value="NB-ARC"/>
    <property type="match status" value="1"/>
</dbReference>
<name>A0A0E0QWL7_ORYRU</name>